<feature type="domain" description="FAD-binding PCMH-type" evidence="18">
    <location>
        <begin position="15"/>
        <end position="196"/>
    </location>
</feature>
<dbReference type="OrthoDB" id="9804753at2"/>
<dbReference type="InterPro" id="IPR003170">
    <property type="entry name" value="MurB"/>
</dbReference>
<evidence type="ECO:0000313" key="19">
    <source>
        <dbReference type="EMBL" id="QEO14052.1"/>
    </source>
</evidence>
<dbReference type="UniPathway" id="UPA00219"/>
<keyword evidence="6 17" id="KW-0963">Cytoplasm</keyword>
<keyword evidence="8 17" id="KW-0285">Flavoprotein</keyword>
<dbReference type="EMBL" id="CP043505">
    <property type="protein sequence ID" value="QEO14052.1"/>
    <property type="molecule type" value="Genomic_DNA"/>
</dbReference>
<evidence type="ECO:0000256" key="16">
    <source>
        <dbReference type="ARBA" id="ARBA00048914"/>
    </source>
</evidence>
<sequence>MGDASRFSDLTTLRVGGPIGRLVTATTQRDLVDLASAAWGSGEPWLALGGGSNLLVGDEGFEGTVIRVATHGIEVLPDASPGGLAATDASVHRVRIRVQAGETWDDLVAWTVAQGFSGIEALSGIPGSVGAAPVQNIGAYGQELSSTLVAIEFLDEGASTPRRMTADELELGYRTSVLKQGLAGIVVSVELDLHDTAAEREVLGVAIGSPVAYAQLAGALGVQLGDRVPLARVRDAVLALRASKGMVLDPDDPDSVSAGSFFTNPIVTERFARTLPADAPRWYLEPDEPDEVTPLAELASGSPLDAFLAHQASLEASAVSEPDAAPAETLVKLSAAWLIEHAGIRRGFALPGSRAAISSKHTLALTNRGGATAEEIAQLARFVQGRVQAEFGLLLRPEPVLVGIEL</sequence>
<dbReference type="SUPFAM" id="SSF56194">
    <property type="entry name" value="Uridine diphospho-N-Acetylenolpyruvylglucosamine reductase, MurB, C-terminal domain"/>
    <property type="match status" value="1"/>
</dbReference>
<keyword evidence="13 17" id="KW-0560">Oxidoreductase</keyword>
<evidence type="ECO:0000256" key="11">
    <source>
        <dbReference type="ARBA" id="ARBA00022960"/>
    </source>
</evidence>
<dbReference type="PROSITE" id="PS51387">
    <property type="entry name" value="FAD_PCMH"/>
    <property type="match status" value="1"/>
</dbReference>
<reference evidence="19 20" key="1">
    <citation type="submission" date="2019-09" db="EMBL/GenBank/DDBJ databases">
        <title>Genome sequencing of strain KACC 19306.</title>
        <authorList>
            <person name="Heo J."/>
            <person name="Kim S.-J."/>
            <person name="Kim J.-S."/>
            <person name="Hong S.-B."/>
            <person name="Kwon S.-W."/>
        </authorList>
    </citation>
    <scope>NUCLEOTIDE SEQUENCE [LARGE SCALE GENOMIC DNA]</scope>
    <source>
        <strain evidence="19 20">KACC 19306</strain>
    </source>
</reference>
<dbReference type="KEGG" id="ail:FLP10_06160"/>
<evidence type="ECO:0000256" key="17">
    <source>
        <dbReference type="HAMAP-Rule" id="MF_00037"/>
    </source>
</evidence>
<dbReference type="Gene3D" id="3.30.43.10">
    <property type="entry name" value="Uridine Diphospho-n-acetylenolpyruvylglucosamine Reductase, domain 2"/>
    <property type="match status" value="1"/>
</dbReference>
<keyword evidence="14 17" id="KW-0131">Cell cycle</keyword>
<evidence type="ECO:0000256" key="13">
    <source>
        <dbReference type="ARBA" id="ARBA00023002"/>
    </source>
</evidence>
<dbReference type="GO" id="GO:0051301">
    <property type="term" value="P:cell division"/>
    <property type="evidence" value="ECO:0007669"/>
    <property type="project" value="UniProtKB-KW"/>
</dbReference>
<keyword evidence="11 17" id="KW-0133">Cell shape</keyword>
<dbReference type="InterPro" id="IPR036318">
    <property type="entry name" value="FAD-bd_PCMH-like_sf"/>
</dbReference>
<dbReference type="Pfam" id="PF02873">
    <property type="entry name" value="MurB_C"/>
    <property type="match status" value="1"/>
</dbReference>
<dbReference type="AlphaFoldDB" id="A0A5C1YH09"/>
<evidence type="ECO:0000256" key="6">
    <source>
        <dbReference type="ARBA" id="ARBA00022490"/>
    </source>
</evidence>
<protein>
    <recommendedName>
        <fullName evidence="17">UDP-N-acetylenolpyruvoylglucosamine reductase</fullName>
        <ecNumber evidence="17">1.3.1.98</ecNumber>
    </recommendedName>
    <alternativeName>
        <fullName evidence="17">UDP-N-acetylmuramate dehydrogenase</fullName>
    </alternativeName>
</protein>
<evidence type="ECO:0000313" key="20">
    <source>
        <dbReference type="Proteomes" id="UP000324678"/>
    </source>
</evidence>
<dbReference type="GO" id="GO:0071949">
    <property type="term" value="F:FAD binding"/>
    <property type="evidence" value="ECO:0007669"/>
    <property type="project" value="InterPro"/>
</dbReference>
<comment type="pathway">
    <text evidence="4 17">Cell wall biogenesis; peptidoglycan biosynthesis.</text>
</comment>
<evidence type="ECO:0000256" key="7">
    <source>
        <dbReference type="ARBA" id="ARBA00022618"/>
    </source>
</evidence>
<evidence type="ECO:0000256" key="14">
    <source>
        <dbReference type="ARBA" id="ARBA00023306"/>
    </source>
</evidence>
<dbReference type="SUPFAM" id="SSF56176">
    <property type="entry name" value="FAD-binding/transporter-associated domain-like"/>
    <property type="match status" value="1"/>
</dbReference>
<dbReference type="PANTHER" id="PTHR21071:SF4">
    <property type="entry name" value="UDP-N-ACETYLENOLPYRUVOYLGLUCOSAMINE REDUCTASE"/>
    <property type="match status" value="1"/>
</dbReference>
<dbReference type="Gene3D" id="3.30.465.10">
    <property type="match status" value="1"/>
</dbReference>
<keyword evidence="9 17" id="KW-0274">FAD</keyword>
<dbReference type="RefSeq" id="WP_149160074.1">
    <property type="nucleotide sequence ID" value="NZ_CP043505.1"/>
</dbReference>
<dbReference type="NCBIfam" id="NF010478">
    <property type="entry name" value="PRK13903.1"/>
    <property type="match status" value="1"/>
</dbReference>
<dbReference type="Gene3D" id="3.90.78.10">
    <property type="entry name" value="UDP-N-acetylenolpyruvoylglucosamine reductase, C-terminal domain"/>
    <property type="match status" value="1"/>
</dbReference>
<dbReference type="GO" id="GO:0008762">
    <property type="term" value="F:UDP-N-acetylmuramate dehydrogenase activity"/>
    <property type="evidence" value="ECO:0007669"/>
    <property type="project" value="UniProtKB-UniRule"/>
</dbReference>
<dbReference type="GO" id="GO:0071555">
    <property type="term" value="P:cell wall organization"/>
    <property type="evidence" value="ECO:0007669"/>
    <property type="project" value="UniProtKB-KW"/>
</dbReference>
<comment type="catalytic activity">
    <reaction evidence="16 17">
        <text>UDP-N-acetyl-alpha-D-muramate + NADP(+) = UDP-N-acetyl-3-O-(1-carboxyvinyl)-alpha-D-glucosamine + NADPH + H(+)</text>
        <dbReference type="Rhea" id="RHEA:12248"/>
        <dbReference type="ChEBI" id="CHEBI:15378"/>
        <dbReference type="ChEBI" id="CHEBI:57783"/>
        <dbReference type="ChEBI" id="CHEBI:58349"/>
        <dbReference type="ChEBI" id="CHEBI:68483"/>
        <dbReference type="ChEBI" id="CHEBI:70757"/>
        <dbReference type="EC" id="1.3.1.98"/>
    </reaction>
</comment>
<evidence type="ECO:0000259" key="18">
    <source>
        <dbReference type="PROSITE" id="PS51387"/>
    </source>
</evidence>
<dbReference type="InterPro" id="IPR011601">
    <property type="entry name" value="MurB_C"/>
</dbReference>
<evidence type="ECO:0000256" key="4">
    <source>
        <dbReference type="ARBA" id="ARBA00004752"/>
    </source>
</evidence>
<feature type="active site" evidence="17">
    <location>
        <position position="174"/>
    </location>
</feature>
<dbReference type="Proteomes" id="UP000324678">
    <property type="component" value="Chromosome"/>
</dbReference>
<keyword evidence="10 17" id="KW-0521">NADP</keyword>
<dbReference type="GO" id="GO:0009252">
    <property type="term" value="P:peptidoglycan biosynthetic process"/>
    <property type="evidence" value="ECO:0007669"/>
    <property type="project" value="UniProtKB-UniRule"/>
</dbReference>
<keyword evidence="12 17" id="KW-0573">Peptidoglycan synthesis</keyword>
<evidence type="ECO:0000256" key="5">
    <source>
        <dbReference type="ARBA" id="ARBA00010485"/>
    </source>
</evidence>
<keyword evidence="20" id="KW-1185">Reference proteome</keyword>
<comment type="subcellular location">
    <subcellularLocation>
        <location evidence="3 17">Cytoplasm</location>
    </subcellularLocation>
</comment>
<evidence type="ECO:0000256" key="12">
    <source>
        <dbReference type="ARBA" id="ARBA00022984"/>
    </source>
</evidence>
<dbReference type="Pfam" id="PF01565">
    <property type="entry name" value="FAD_binding_4"/>
    <property type="match status" value="1"/>
</dbReference>
<dbReference type="InterPro" id="IPR016166">
    <property type="entry name" value="FAD-bd_PCMH"/>
</dbReference>
<dbReference type="InterPro" id="IPR036635">
    <property type="entry name" value="MurB_C_sf"/>
</dbReference>
<dbReference type="EC" id="1.3.1.98" evidence="17"/>
<keyword evidence="15 17" id="KW-0961">Cell wall biogenesis/degradation</keyword>
<dbReference type="GO" id="GO:0005829">
    <property type="term" value="C:cytosol"/>
    <property type="evidence" value="ECO:0007669"/>
    <property type="project" value="TreeGrafter"/>
</dbReference>
<evidence type="ECO:0000256" key="10">
    <source>
        <dbReference type="ARBA" id="ARBA00022857"/>
    </source>
</evidence>
<dbReference type="InterPro" id="IPR016167">
    <property type="entry name" value="FAD-bd_PCMH_sub1"/>
</dbReference>
<name>A0A5C1YH09_9MICO</name>
<comment type="similarity">
    <text evidence="5 17">Belongs to the MurB family.</text>
</comment>
<dbReference type="PANTHER" id="PTHR21071">
    <property type="entry name" value="UDP-N-ACETYLENOLPYRUVOYLGLUCOSAMINE REDUCTASE"/>
    <property type="match status" value="1"/>
</dbReference>
<keyword evidence="7 17" id="KW-0132">Cell division</keyword>
<evidence type="ECO:0000256" key="15">
    <source>
        <dbReference type="ARBA" id="ARBA00023316"/>
    </source>
</evidence>
<evidence type="ECO:0000256" key="2">
    <source>
        <dbReference type="ARBA" id="ARBA00003921"/>
    </source>
</evidence>
<evidence type="ECO:0000256" key="3">
    <source>
        <dbReference type="ARBA" id="ARBA00004496"/>
    </source>
</evidence>
<gene>
    <name evidence="17" type="primary">murB</name>
    <name evidence="19" type="ORF">FLP10_06160</name>
</gene>
<evidence type="ECO:0000256" key="1">
    <source>
        <dbReference type="ARBA" id="ARBA00001974"/>
    </source>
</evidence>
<feature type="active site" evidence="17">
    <location>
        <position position="398"/>
    </location>
</feature>
<dbReference type="InterPro" id="IPR006094">
    <property type="entry name" value="Oxid_FAD_bind_N"/>
</dbReference>
<evidence type="ECO:0000256" key="8">
    <source>
        <dbReference type="ARBA" id="ARBA00022630"/>
    </source>
</evidence>
<accession>A0A5C1YH09</accession>
<feature type="active site" description="Proton donor" evidence="17">
    <location>
        <position position="260"/>
    </location>
</feature>
<comment type="cofactor">
    <cofactor evidence="1 17">
        <name>FAD</name>
        <dbReference type="ChEBI" id="CHEBI:57692"/>
    </cofactor>
</comment>
<dbReference type="InterPro" id="IPR016169">
    <property type="entry name" value="FAD-bd_PCMH_sub2"/>
</dbReference>
<dbReference type="GO" id="GO:0008360">
    <property type="term" value="P:regulation of cell shape"/>
    <property type="evidence" value="ECO:0007669"/>
    <property type="project" value="UniProtKB-KW"/>
</dbReference>
<evidence type="ECO:0000256" key="9">
    <source>
        <dbReference type="ARBA" id="ARBA00022827"/>
    </source>
</evidence>
<dbReference type="HAMAP" id="MF_00037">
    <property type="entry name" value="MurB"/>
    <property type="match status" value="1"/>
</dbReference>
<comment type="function">
    <text evidence="2 17">Cell wall formation.</text>
</comment>
<organism evidence="19 20">
    <name type="scientific">Agromyces intestinalis</name>
    <dbReference type="NCBI Taxonomy" id="2592652"/>
    <lineage>
        <taxon>Bacteria</taxon>
        <taxon>Bacillati</taxon>
        <taxon>Actinomycetota</taxon>
        <taxon>Actinomycetes</taxon>
        <taxon>Micrococcales</taxon>
        <taxon>Microbacteriaceae</taxon>
        <taxon>Agromyces</taxon>
    </lineage>
</organism>
<proteinExistence type="inferred from homology"/>